<reference evidence="1" key="1">
    <citation type="submission" date="2009-10" db="EMBL/GenBank/DDBJ databases">
        <title>Diversity of trophic interactions inside an arsenic-rich microbial ecosystem.</title>
        <authorList>
            <person name="Bertin P.N."/>
            <person name="Heinrich-Salmeron A."/>
            <person name="Pelletier E."/>
            <person name="Goulhen-Chollet F."/>
            <person name="Arsene-Ploetze F."/>
            <person name="Gallien S."/>
            <person name="Calteau A."/>
            <person name="Vallenet D."/>
            <person name="Casiot C."/>
            <person name="Chane-Woon-Ming B."/>
            <person name="Giloteaux L."/>
            <person name="Barakat M."/>
            <person name="Bonnefoy V."/>
            <person name="Bruneel O."/>
            <person name="Chandler M."/>
            <person name="Cleiss J."/>
            <person name="Duran R."/>
            <person name="Elbaz-Poulichet F."/>
            <person name="Fonknechten N."/>
            <person name="Lauga B."/>
            <person name="Mornico D."/>
            <person name="Ortet P."/>
            <person name="Schaeffer C."/>
            <person name="Siguier P."/>
            <person name="Alexander Thil Smith A."/>
            <person name="Van Dorsselaer A."/>
            <person name="Weissenbach J."/>
            <person name="Medigue C."/>
            <person name="Le Paslier D."/>
        </authorList>
    </citation>
    <scope>NUCLEOTIDE SEQUENCE</scope>
</reference>
<sequence length="24" mass="2841">MNVIVNSNDVFKLILINTILLYQY</sequence>
<dbReference type="EMBL" id="CABP01000170">
    <property type="protein sequence ID" value="CBI06345.1"/>
    <property type="molecule type" value="Genomic_DNA"/>
</dbReference>
<comment type="caution">
    <text evidence="1">The sequence shown here is derived from an EMBL/GenBank/DDBJ whole genome shotgun (WGS) entry which is preliminary data.</text>
</comment>
<name>E6QGI4_9ZZZZ</name>
<organism evidence="1">
    <name type="scientific">mine drainage metagenome</name>
    <dbReference type="NCBI Taxonomy" id="410659"/>
    <lineage>
        <taxon>unclassified sequences</taxon>
        <taxon>metagenomes</taxon>
        <taxon>ecological metagenomes</taxon>
    </lineage>
</organism>
<proteinExistence type="predicted"/>
<protein>
    <submittedName>
        <fullName evidence="1">Uncharacterized protein</fullName>
    </submittedName>
</protein>
<dbReference type="AlphaFoldDB" id="E6QGI4"/>
<accession>E6QGI4</accession>
<gene>
    <name evidence="1" type="ORF">CARN5_0143</name>
</gene>
<evidence type="ECO:0000313" key="1">
    <source>
        <dbReference type="EMBL" id="CBI06345.1"/>
    </source>
</evidence>